<evidence type="ECO:0000313" key="3">
    <source>
        <dbReference type="Proteomes" id="UP000320643"/>
    </source>
</evidence>
<dbReference type="RefSeq" id="WP_143374006.1">
    <property type="nucleotide sequence ID" value="NZ_VJVZ01000009.1"/>
</dbReference>
<feature type="transmembrane region" description="Helical" evidence="1">
    <location>
        <begin position="38"/>
        <end position="55"/>
    </location>
</feature>
<dbReference type="OrthoDB" id="1116391at2"/>
<dbReference type="Proteomes" id="UP000320643">
    <property type="component" value="Unassembled WGS sequence"/>
</dbReference>
<sequence length="65" mass="7513">MKKWVRSGLVWAGLLYIITMVLFPLIDHERFDTAKILLGIPLWAVVGLIIGYLFDKKKKTKKVAR</sequence>
<dbReference type="EMBL" id="VJVZ01000009">
    <property type="protein sequence ID" value="TRW23289.1"/>
    <property type="molecule type" value="Genomic_DNA"/>
</dbReference>
<keyword evidence="1" id="KW-0472">Membrane</keyword>
<accession>A0A552UYK0</accession>
<dbReference type="AlphaFoldDB" id="A0A552UYK0"/>
<proteinExistence type="predicted"/>
<comment type="caution">
    <text evidence="2">The sequence shown here is derived from an EMBL/GenBank/DDBJ whole genome shotgun (WGS) entry which is preliminary data.</text>
</comment>
<organism evidence="2 3">
    <name type="scientific">Flavobacterium zepuense</name>
    <dbReference type="NCBI Taxonomy" id="2593302"/>
    <lineage>
        <taxon>Bacteria</taxon>
        <taxon>Pseudomonadati</taxon>
        <taxon>Bacteroidota</taxon>
        <taxon>Flavobacteriia</taxon>
        <taxon>Flavobacteriales</taxon>
        <taxon>Flavobacteriaceae</taxon>
        <taxon>Flavobacterium</taxon>
    </lineage>
</organism>
<gene>
    <name evidence="2" type="ORF">FMM05_13915</name>
</gene>
<name>A0A552UYK0_9FLAO</name>
<keyword evidence="3" id="KW-1185">Reference proteome</keyword>
<reference evidence="2 3" key="1">
    <citation type="submission" date="2019-07" db="EMBL/GenBank/DDBJ databases">
        <title>Flavobacterium sp. nov., isolated from glacier ice.</title>
        <authorList>
            <person name="Liu Q."/>
            <person name="Xin Y.-H."/>
        </authorList>
    </citation>
    <scope>NUCLEOTIDE SEQUENCE [LARGE SCALE GENOMIC DNA]</scope>
    <source>
        <strain evidence="2 3">ZT4R6</strain>
    </source>
</reference>
<evidence type="ECO:0000313" key="2">
    <source>
        <dbReference type="EMBL" id="TRW23289.1"/>
    </source>
</evidence>
<feature type="transmembrane region" description="Helical" evidence="1">
    <location>
        <begin position="7"/>
        <end position="26"/>
    </location>
</feature>
<evidence type="ECO:0000256" key="1">
    <source>
        <dbReference type="SAM" id="Phobius"/>
    </source>
</evidence>
<keyword evidence="1" id="KW-1133">Transmembrane helix</keyword>
<keyword evidence="1" id="KW-0812">Transmembrane</keyword>
<protein>
    <submittedName>
        <fullName evidence="2">Uncharacterized protein</fullName>
    </submittedName>
</protein>